<organism evidence="2 3">
    <name type="scientific">Rhizobium sullae</name>
    <name type="common">Rhizobium hedysari</name>
    <dbReference type="NCBI Taxonomy" id="50338"/>
    <lineage>
        <taxon>Bacteria</taxon>
        <taxon>Pseudomonadati</taxon>
        <taxon>Pseudomonadota</taxon>
        <taxon>Alphaproteobacteria</taxon>
        <taxon>Hyphomicrobiales</taxon>
        <taxon>Rhizobiaceae</taxon>
        <taxon>Rhizobium/Agrobacterium group</taxon>
        <taxon>Rhizobium</taxon>
    </lineage>
</organism>
<dbReference type="STRING" id="1041146.GCA_000427985_05055"/>
<proteinExistence type="inferred from homology"/>
<comment type="similarity">
    <text evidence="1">Belongs to the ROK (NagC/XylR) family.</text>
</comment>
<comment type="caution">
    <text evidence="2">The sequence shown here is derived from an EMBL/GenBank/DDBJ whole genome shotgun (WGS) entry which is preliminary data.</text>
</comment>
<reference evidence="2 3" key="2">
    <citation type="submission" date="2017-12" db="EMBL/GenBank/DDBJ databases">
        <title>Genome sequence of Rhizobium sullae HCNT1 isolated from Sulla coronaria nodules and featuring peculiar denitrification phenotypes.</title>
        <authorList>
            <person name="De Diego-Diaz B."/>
            <person name="Treu L."/>
            <person name="Campanaro S."/>
            <person name="Da Silva Duarte V."/>
            <person name="Basaglia M."/>
            <person name="Favaro L."/>
            <person name="Casella S."/>
            <person name="Squartini A."/>
        </authorList>
    </citation>
    <scope>NUCLEOTIDE SEQUENCE [LARGE SCALE GENOMIC DNA]</scope>
    <source>
        <strain evidence="2 3">HCNT1</strain>
    </source>
</reference>
<dbReference type="PANTHER" id="PTHR18964:SF149">
    <property type="entry name" value="BIFUNCTIONAL UDP-N-ACETYLGLUCOSAMINE 2-EPIMERASE_N-ACETYLMANNOSAMINE KINASE"/>
    <property type="match status" value="1"/>
</dbReference>
<dbReference type="Proteomes" id="UP000232164">
    <property type="component" value="Unassembled WGS sequence"/>
</dbReference>
<accession>A0A2N0DGS4</accession>
<dbReference type="InterPro" id="IPR000600">
    <property type="entry name" value="ROK"/>
</dbReference>
<dbReference type="PANTHER" id="PTHR18964">
    <property type="entry name" value="ROK (REPRESSOR, ORF, KINASE) FAMILY"/>
    <property type="match status" value="1"/>
</dbReference>
<dbReference type="SUPFAM" id="SSF53067">
    <property type="entry name" value="Actin-like ATPase domain"/>
    <property type="match status" value="1"/>
</dbReference>
<evidence type="ECO:0000313" key="3">
    <source>
        <dbReference type="Proteomes" id="UP000232164"/>
    </source>
</evidence>
<dbReference type="EMBL" id="PIQN01000003">
    <property type="protein sequence ID" value="PKA45324.1"/>
    <property type="molecule type" value="Genomic_DNA"/>
</dbReference>
<name>A0A2N0DGS4_RHISU</name>
<reference evidence="2 3" key="1">
    <citation type="submission" date="2017-11" db="EMBL/GenBank/DDBJ databases">
        <authorList>
            <person name="Han C.G."/>
        </authorList>
    </citation>
    <scope>NUCLEOTIDE SEQUENCE [LARGE SCALE GENOMIC DNA]</scope>
    <source>
        <strain evidence="2 3">HCNT1</strain>
    </source>
</reference>
<dbReference type="AlphaFoldDB" id="A0A2N0DGS4"/>
<protein>
    <submittedName>
        <fullName evidence="2">ROK family protein</fullName>
    </submittedName>
</protein>
<dbReference type="Gene3D" id="3.30.420.40">
    <property type="match status" value="2"/>
</dbReference>
<evidence type="ECO:0000313" key="2">
    <source>
        <dbReference type="EMBL" id="PKA45324.1"/>
    </source>
</evidence>
<dbReference type="Pfam" id="PF00480">
    <property type="entry name" value="ROK"/>
    <property type="match status" value="1"/>
</dbReference>
<dbReference type="InterPro" id="IPR043129">
    <property type="entry name" value="ATPase_NBD"/>
</dbReference>
<sequence length="323" mass="33189">MAISVNPKGSSEPRLVGRIVGVDLGGTKILAGIADADGRILATREEATLHGEGAPVLDQMALLIHNLVADIGSSINDLDSVVIGIPGAVNPATGLGSLSPNLALPADRSLRDLMASRIACEVVVENDVNLAAYAEASAGAGRGERSLVFISFGTGVGMGLVLNGDLWRGEFGRAGEIGYLPVGEAPHMIAPFSQNGLYEDAVGSRGIRDRFTSNGDTVSDLFAAARGGDSQALVALDEIARSASVGLAAIHALLDPAITVVGGGIGSQAEFFELLKAHLTPLLPFACRIEHSHFGPRAGMVGAVMLAARHLAKGPEQRSHLAS</sequence>
<gene>
    <name evidence="2" type="ORF">CWR43_04455</name>
</gene>
<evidence type="ECO:0000256" key="1">
    <source>
        <dbReference type="ARBA" id="ARBA00006479"/>
    </source>
</evidence>